<name>K2Q8E9_9HYPH</name>
<dbReference type="OrthoDB" id="8373591at2"/>
<gene>
    <name evidence="2" type="ORF">QWE_02860</name>
</gene>
<keyword evidence="3" id="KW-1185">Reference proteome</keyword>
<evidence type="ECO:0000256" key="1">
    <source>
        <dbReference type="SAM" id="MobiDB-lite"/>
    </source>
</evidence>
<sequence length="179" mass="20230">MPNRQISETPAPEPLELRLLRDILDEHRTPLLCPRRQCRRSRHCSGTAHRPADPINADEWLPPCAIRATPELRRRFLAWAADILPPLADRTAPGTWPDDREAANHLCQALAIVERIHTRPGSHPQSERTALAAWYATDPDPETTALCRRIWRHTKMLKRPRTNSGAAPSSGIPLSCDRT</sequence>
<evidence type="ECO:0000313" key="3">
    <source>
        <dbReference type="Proteomes" id="UP000007123"/>
    </source>
</evidence>
<reference evidence="2 3" key="1">
    <citation type="journal article" date="2012" name="J. Bacteriol.">
        <title>Draft Genome Sequence of Agrobacterium albertimagni Strain AOL15.</title>
        <authorList>
            <person name="Trimble W.L."/>
            <person name="Phung le T."/>
            <person name="Meyer F."/>
            <person name="Gilbert J.A."/>
            <person name="Silver S."/>
        </authorList>
    </citation>
    <scope>NUCLEOTIDE SEQUENCE [LARGE SCALE GENOMIC DNA]</scope>
    <source>
        <strain evidence="2 3">AOL15</strain>
    </source>
</reference>
<dbReference type="EMBL" id="ALJF01000002">
    <property type="protein sequence ID" value="EKF61475.1"/>
    <property type="molecule type" value="Genomic_DNA"/>
</dbReference>
<comment type="caution">
    <text evidence="2">The sequence shown here is derived from an EMBL/GenBank/DDBJ whole genome shotgun (WGS) entry which is preliminary data.</text>
</comment>
<accession>K2Q8E9</accession>
<dbReference type="AlphaFoldDB" id="K2Q8E9"/>
<feature type="region of interest" description="Disordered" evidence="1">
    <location>
        <begin position="158"/>
        <end position="179"/>
    </location>
</feature>
<dbReference type="Proteomes" id="UP000007123">
    <property type="component" value="Unassembled WGS sequence"/>
</dbReference>
<protein>
    <submittedName>
        <fullName evidence="2">Uncharacterized protein</fullName>
    </submittedName>
</protein>
<evidence type="ECO:0000313" key="2">
    <source>
        <dbReference type="EMBL" id="EKF61475.1"/>
    </source>
</evidence>
<dbReference type="RefSeq" id="WP_006724567.1">
    <property type="nucleotide sequence ID" value="NZ_ALJF01000002.1"/>
</dbReference>
<dbReference type="PATRIC" id="fig|1156935.5.peg.578"/>
<proteinExistence type="predicted"/>
<organism evidence="2 3">
    <name type="scientific">Agrobacterium albertimagni AOL15</name>
    <dbReference type="NCBI Taxonomy" id="1156935"/>
    <lineage>
        <taxon>Bacteria</taxon>
        <taxon>Pseudomonadati</taxon>
        <taxon>Pseudomonadota</taxon>
        <taxon>Alphaproteobacteria</taxon>
        <taxon>Hyphomicrobiales</taxon>
        <taxon>Rhizobiaceae</taxon>
        <taxon>Rhizobium/Agrobacterium group</taxon>
        <taxon>Agrobacterium</taxon>
    </lineage>
</organism>